<proteinExistence type="predicted"/>
<dbReference type="GO" id="GO:0080120">
    <property type="term" value="P:CAAX-box protein maturation"/>
    <property type="evidence" value="ECO:0007669"/>
    <property type="project" value="UniProtKB-ARBA"/>
</dbReference>
<gene>
    <name evidence="3" type="ORF">HDF09_002576</name>
</gene>
<dbReference type="EMBL" id="JACHDY010000003">
    <property type="protein sequence ID" value="MBB5317890.1"/>
    <property type="molecule type" value="Genomic_DNA"/>
</dbReference>
<feature type="transmembrane region" description="Helical" evidence="1">
    <location>
        <begin position="161"/>
        <end position="179"/>
    </location>
</feature>
<sequence length="290" mass="32551">MRVPQQRPLSIFLFFLGVFSGCTYALDVHSHRLTSTLAQFIVWCPGAAALCTCLLLRIPLGTLGWSWPARRFLRLAYFLPLLYATPVYLLTWLVVRGSFTLKSFEASMVEPYGLARWPAFGTFGVALPLLFTVGVVFEAVWSLGEELGWRGFLFPRLQQRFGFHGACLISGLIWAVWHFPELLWTDFRPVTKPIFFLACFTIMVTANAYLMGYLRLRSGSLWPCVLLHATHNTFIQSLFDPLTAPVGWAKYITTEFGVGLAVTVVVAATVLVSRGRLREGFSPAATDEPR</sequence>
<evidence type="ECO:0000313" key="3">
    <source>
        <dbReference type="EMBL" id="MBB5317890.1"/>
    </source>
</evidence>
<feature type="transmembrane region" description="Helical" evidence="1">
    <location>
        <begin position="72"/>
        <end position="95"/>
    </location>
</feature>
<dbReference type="InterPro" id="IPR003675">
    <property type="entry name" value="Rce1/LyrA-like_dom"/>
</dbReference>
<dbReference type="PANTHER" id="PTHR35797:SF1">
    <property type="entry name" value="PROTEASE"/>
    <property type="match status" value="1"/>
</dbReference>
<dbReference type="InterPro" id="IPR042150">
    <property type="entry name" value="MmRce1-like"/>
</dbReference>
<dbReference type="PANTHER" id="PTHR35797">
    <property type="entry name" value="PROTEASE-RELATED"/>
    <property type="match status" value="1"/>
</dbReference>
<reference evidence="3" key="1">
    <citation type="submission" date="2020-08" db="EMBL/GenBank/DDBJ databases">
        <title>Genomic Encyclopedia of Type Strains, Phase IV (KMG-V): Genome sequencing to study the core and pangenomes of soil and plant-associated prokaryotes.</title>
        <authorList>
            <person name="Whitman W."/>
        </authorList>
    </citation>
    <scope>NUCLEOTIDE SEQUENCE [LARGE SCALE GENOMIC DNA]</scope>
    <source>
        <strain evidence="3">M8UP27</strain>
    </source>
</reference>
<feature type="transmembrane region" description="Helical" evidence="1">
    <location>
        <begin position="35"/>
        <end position="60"/>
    </location>
</feature>
<keyword evidence="4" id="KW-1185">Reference proteome</keyword>
<dbReference type="GO" id="GO:0004175">
    <property type="term" value="F:endopeptidase activity"/>
    <property type="evidence" value="ECO:0007669"/>
    <property type="project" value="UniProtKB-ARBA"/>
</dbReference>
<evidence type="ECO:0000259" key="2">
    <source>
        <dbReference type="Pfam" id="PF02517"/>
    </source>
</evidence>
<keyword evidence="1" id="KW-0472">Membrane</keyword>
<comment type="caution">
    <text evidence="3">The sequence shown here is derived from an EMBL/GenBank/DDBJ whole genome shotgun (WGS) entry which is preliminary data.</text>
</comment>
<keyword evidence="3" id="KW-0378">Hydrolase</keyword>
<organism evidence="3 4">
    <name type="scientific">Tunturiibacter empetritectus</name>
    <dbReference type="NCBI Taxonomy" id="3069691"/>
    <lineage>
        <taxon>Bacteria</taxon>
        <taxon>Pseudomonadati</taxon>
        <taxon>Acidobacteriota</taxon>
        <taxon>Terriglobia</taxon>
        <taxon>Terriglobales</taxon>
        <taxon>Acidobacteriaceae</taxon>
        <taxon>Tunturiibacter</taxon>
    </lineage>
</organism>
<protein>
    <submittedName>
        <fullName evidence="3">Membrane protease YdiL (CAAX protease family)</fullName>
    </submittedName>
</protein>
<feature type="transmembrane region" description="Helical" evidence="1">
    <location>
        <begin position="221"/>
        <end position="239"/>
    </location>
</feature>
<feature type="transmembrane region" description="Helical" evidence="1">
    <location>
        <begin position="115"/>
        <end position="140"/>
    </location>
</feature>
<accession>A0A7W8MSI1</accession>
<keyword evidence="1" id="KW-0812">Transmembrane</keyword>
<feature type="transmembrane region" description="Helical" evidence="1">
    <location>
        <begin position="194"/>
        <end position="214"/>
    </location>
</feature>
<dbReference type="Pfam" id="PF02517">
    <property type="entry name" value="Rce1-like"/>
    <property type="match status" value="1"/>
</dbReference>
<keyword evidence="3" id="KW-0645">Protease</keyword>
<dbReference type="GO" id="GO:0006508">
    <property type="term" value="P:proteolysis"/>
    <property type="evidence" value="ECO:0007669"/>
    <property type="project" value="UniProtKB-KW"/>
</dbReference>
<feature type="transmembrane region" description="Helical" evidence="1">
    <location>
        <begin position="251"/>
        <end position="272"/>
    </location>
</feature>
<dbReference type="AlphaFoldDB" id="A0A7W8MSI1"/>
<evidence type="ECO:0000256" key="1">
    <source>
        <dbReference type="SAM" id="Phobius"/>
    </source>
</evidence>
<name>A0A7W8MSI1_9BACT</name>
<dbReference type="PROSITE" id="PS51257">
    <property type="entry name" value="PROKAR_LIPOPROTEIN"/>
    <property type="match status" value="1"/>
</dbReference>
<dbReference type="Proteomes" id="UP000568106">
    <property type="component" value="Unassembled WGS sequence"/>
</dbReference>
<evidence type="ECO:0000313" key="4">
    <source>
        <dbReference type="Proteomes" id="UP000568106"/>
    </source>
</evidence>
<keyword evidence="1" id="KW-1133">Transmembrane helix</keyword>
<feature type="domain" description="CAAX prenyl protease 2/Lysostaphin resistance protein A-like" evidence="2">
    <location>
        <begin position="135"/>
        <end position="234"/>
    </location>
</feature>